<dbReference type="Pfam" id="PF00300">
    <property type="entry name" value="His_Phos_1"/>
    <property type="match status" value="1"/>
</dbReference>
<dbReference type="EMBL" id="CP001798">
    <property type="protein sequence ID" value="ADE14224.1"/>
    <property type="molecule type" value="Genomic_DNA"/>
</dbReference>
<dbReference type="STRING" id="472759.Nhal_1052"/>
<dbReference type="GO" id="GO:0016791">
    <property type="term" value="F:phosphatase activity"/>
    <property type="evidence" value="ECO:0007669"/>
    <property type="project" value="TreeGrafter"/>
</dbReference>
<reference evidence="3" key="1">
    <citation type="submission" date="2010-04" db="EMBL/GenBank/DDBJ databases">
        <title>Complete genome sequence of Nitrosococcus halophilus Nc4, a salt-adapted, aerobic obligate ammonia-oxidizing sulfur purple bacterium.</title>
        <authorList>
            <consortium name="US DOE Joint Genome Institute"/>
            <person name="Campbell M.A."/>
            <person name="Malfatti S.A."/>
            <person name="Chain P.S.G."/>
            <person name="Heidelberg J.F."/>
            <person name="Ward B.B."/>
            <person name="Klotz M.G."/>
        </authorList>
    </citation>
    <scope>NUCLEOTIDE SEQUENCE [LARGE SCALE GENOMIC DNA]</scope>
    <source>
        <strain evidence="3">Nc4</strain>
    </source>
</reference>
<dbReference type="GO" id="GO:0005737">
    <property type="term" value="C:cytoplasm"/>
    <property type="evidence" value="ECO:0007669"/>
    <property type="project" value="TreeGrafter"/>
</dbReference>
<organism evidence="2 3">
    <name type="scientific">Nitrosococcus halophilus (strain Nc4)</name>
    <dbReference type="NCBI Taxonomy" id="472759"/>
    <lineage>
        <taxon>Bacteria</taxon>
        <taxon>Pseudomonadati</taxon>
        <taxon>Pseudomonadota</taxon>
        <taxon>Gammaproteobacteria</taxon>
        <taxon>Chromatiales</taxon>
        <taxon>Chromatiaceae</taxon>
        <taxon>Nitrosococcus</taxon>
    </lineage>
</organism>
<dbReference type="HOGENOM" id="CLU_033323_8_2_6"/>
<dbReference type="PIRSF" id="PIRSF000709">
    <property type="entry name" value="6PFK_2-Ptase"/>
    <property type="match status" value="1"/>
</dbReference>
<dbReference type="InterPro" id="IPR013078">
    <property type="entry name" value="His_Pase_superF_clade-1"/>
</dbReference>
<dbReference type="Proteomes" id="UP000001844">
    <property type="component" value="Chromosome"/>
</dbReference>
<dbReference type="CDD" id="cd07067">
    <property type="entry name" value="HP_PGM_like"/>
    <property type="match status" value="1"/>
</dbReference>
<accession>D5BZ11</accession>
<name>D5BZ11_NITHN</name>
<keyword evidence="3" id="KW-1185">Reference proteome</keyword>
<evidence type="ECO:0000313" key="3">
    <source>
        <dbReference type="Proteomes" id="UP000001844"/>
    </source>
</evidence>
<gene>
    <name evidence="2" type="ordered locus">Nhal_1052</name>
</gene>
<dbReference type="RefSeq" id="WP_013032116.1">
    <property type="nucleotide sequence ID" value="NC_013960.1"/>
</dbReference>
<proteinExistence type="predicted"/>
<sequence length="205" mass="23082">MLQSNSIPTLIDLIRHGEPVGGRRYRGHLDDPLSEKGWSQMRAAVGEHCPWDRIISSPLKRCAEFAYELSQRQGRPLQLEERLKEISFGAWEGYTAAEVMARETEALRRFYEDPVRHTPPGAEPLLKFRDRVIAAWEELLSRHSGEHLLVVAHAGAMRMVIRHVLGMPLETIFRIHVPNAGISRIQIGGNGPRAGSQLIFHGASL</sequence>
<dbReference type="PANTHER" id="PTHR48100:SF1">
    <property type="entry name" value="HISTIDINE PHOSPHATASE FAMILY PROTEIN-RELATED"/>
    <property type="match status" value="1"/>
</dbReference>
<feature type="site" description="Transition state stabilizer" evidence="1">
    <location>
        <position position="153"/>
    </location>
</feature>
<dbReference type="InterPro" id="IPR029033">
    <property type="entry name" value="His_PPase_superfam"/>
</dbReference>
<dbReference type="eggNOG" id="COG0406">
    <property type="taxonomic scope" value="Bacteria"/>
</dbReference>
<dbReference type="AlphaFoldDB" id="D5BZ11"/>
<dbReference type="SUPFAM" id="SSF53254">
    <property type="entry name" value="Phosphoglycerate mutase-like"/>
    <property type="match status" value="1"/>
</dbReference>
<evidence type="ECO:0000313" key="2">
    <source>
        <dbReference type="EMBL" id="ADE14224.1"/>
    </source>
</evidence>
<evidence type="ECO:0000256" key="1">
    <source>
        <dbReference type="PIRSR" id="PIRSR613078-3"/>
    </source>
</evidence>
<dbReference type="SMART" id="SM00855">
    <property type="entry name" value="PGAM"/>
    <property type="match status" value="1"/>
</dbReference>
<dbReference type="InterPro" id="IPR050275">
    <property type="entry name" value="PGM_Phosphatase"/>
</dbReference>
<dbReference type="PANTHER" id="PTHR48100">
    <property type="entry name" value="BROAD-SPECIFICITY PHOSPHATASE YOR283W-RELATED"/>
    <property type="match status" value="1"/>
</dbReference>
<dbReference type="Gene3D" id="3.40.50.1240">
    <property type="entry name" value="Phosphoglycerate mutase-like"/>
    <property type="match status" value="1"/>
</dbReference>
<protein>
    <submittedName>
        <fullName evidence="2">Alpha-ribazole phosphatase</fullName>
    </submittedName>
</protein>
<dbReference type="KEGG" id="nhl:Nhal_1052"/>